<feature type="region of interest" description="Disordered" evidence="1">
    <location>
        <begin position="91"/>
        <end position="122"/>
    </location>
</feature>
<keyword evidence="2" id="KW-0732">Signal</keyword>
<feature type="signal peptide" evidence="2">
    <location>
        <begin position="1"/>
        <end position="22"/>
    </location>
</feature>
<dbReference type="EMBL" id="SMOL01000148">
    <property type="protein sequence ID" value="KAB2627767.1"/>
    <property type="molecule type" value="Genomic_DNA"/>
</dbReference>
<dbReference type="PANTHER" id="PTHR31589:SF2">
    <property type="entry name" value="ASLB (DUF239)-RELATED"/>
    <property type="match status" value="1"/>
</dbReference>
<reference evidence="5" key="2">
    <citation type="submission" date="2019-10" db="EMBL/GenBank/DDBJ databases">
        <title>A de novo genome assembly of a pear dwarfing rootstock.</title>
        <authorList>
            <person name="Wang F."/>
            <person name="Wang J."/>
            <person name="Li S."/>
            <person name="Zhang Y."/>
            <person name="Fang M."/>
            <person name="Ma L."/>
            <person name="Zhao Y."/>
            <person name="Jiang S."/>
        </authorList>
    </citation>
    <scope>NUCLEOTIDE SEQUENCE [LARGE SCALE GENOMIC DNA]</scope>
</reference>
<feature type="chain" id="PRO_5024437466" description="Neprosin activation peptide domain-containing protein" evidence="2">
    <location>
        <begin position="23"/>
        <end position="207"/>
    </location>
</feature>
<dbReference type="PANTHER" id="PTHR31589">
    <property type="entry name" value="PROTEIN, PUTATIVE (DUF239)-RELATED-RELATED"/>
    <property type="match status" value="1"/>
</dbReference>
<keyword evidence="5" id="KW-1185">Reference proteome</keyword>
<comment type="caution">
    <text evidence="4">The sequence shown here is derived from an EMBL/GenBank/DDBJ whole genome shotgun (WGS) entry which is preliminary data.</text>
</comment>
<protein>
    <recommendedName>
        <fullName evidence="3">Neprosin activation peptide domain-containing protein</fullName>
    </recommendedName>
</protein>
<feature type="compositionally biased region" description="Polar residues" evidence="1">
    <location>
        <begin position="110"/>
        <end position="122"/>
    </location>
</feature>
<evidence type="ECO:0000313" key="5">
    <source>
        <dbReference type="Proteomes" id="UP000327157"/>
    </source>
</evidence>
<name>A0A5N5HLS2_9ROSA</name>
<dbReference type="Proteomes" id="UP000327157">
    <property type="component" value="Chromosome 8"/>
</dbReference>
<dbReference type="AlphaFoldDB" id="A0A5N5HLS2"/>
<accession>A0A5N5HLS2</accession>
<reference evidence="4 5" key="1">
    <citation type="submission" date="2019-09" db="EMBL/GenBank/DDBJ databases">
        <authorList>
            <person name="Ou C."/>
        </authorList>
    </citation>
    <scope>NUCLEOTIDE SEQUENCE [LARGE SCALE GENOMIC DNA]</scope>
    <source>
        <strain evidence="4">S2</strain>
        <tissue evidence="4">Leaf</tissue>
    </source>
</reference>
<evidence type="ECO:0000313" key="4">
    <source>
        <dbReference type="EMBL" id="KAB2627767.1"/>
    </source>
</evidence>
<evidence type="ECO:0000256" key="2">
    <source>
        <dbReference type="SAM" id="SignalP"/>
    </source>
</evidence>
<dbReference type="InterPro" id="IPR025521">
    <property type="entry name" value="Neprosin_propep"/>
</dbReference>
<dbReference type="Pfam" id="PF14365">
    <property type="entry name" value="Neprosin_AP"/>
    <property type="match status" value="1"/>
</dbReference>
<reference evidence="4 5" key="3">
    <citation type="submission" date="2019-11" db="EMBL/GenBank/DDBJ databases">
        <title>A de novo genome assembly of a pear dwarfing rootstock.</title>
        <authorList>
            <person name="Wang F."/>
            <person name="Wang J."/>
            <person name="Li S."/>
            <person name="Zhang Y."/>
            <person name="Fang M."/>
            <person name="Ma L."/>
            <person name="Zhao Y."/>
            <person name="Jiang S."/>
        </authorList>
    </citation>
    <scope>NUCLEOTIDE SEQUENCE [LARGE SCALE GENOMIC DNA]</scope>
    <source>
        <strain evidence="4">S2</strain>
        <tissue evidence="4">Leaf</tissue>
    </source>
</reference>
<feature type="compositionally biased region" description="Low complexity" evidence="1">
    <location>
        <begin position="93"/>
        <end position="109"/>
    </location>
</feature>
<organism evidence="4 5">
    <name type="scientific">Pyrus ussuriensis x Pyrus communis</name>
    <dbReference type="NCBI Taxonomy" id="2448454"/>
    <lineage>
        <taxon>Eukaryota</taxon>
        <taxon>Viridiplantae</taxon>
        <taxon>Streptophyta</taxon>
        <taxon>Embryophyta</taxon>
        <taxon>Tracheophyta</taxon>
        <taxon>Spermatophyta</taxon>
        <taxon>Magnoliopsida</taxon>
        <taxon>eudicotyledons</taxon>
        <taxon>Gunneridae</taxon>
        <taxon>Pentapetalae</taxon>
        <taxon>rosids</taxon>
        <taxon>fabids</taxon>
        <taxon>Rosales</taxon>
        <taxon>Rosaceae</taxon>
        <taxon>Amygdaloideae</taxon>
        <taxon>Maleae</taxon>
        <taxon>Pyrus</taxon>
    </lineage>
</organism>
<sequence length="207" mass="23009">MIGKRSILLLLVMGLFVFSVGAAYHHPHVNSKAKQSTLEVHKKLKLLNKPRVKTIKSEDGDTIDCVDIYKQPAFDHPALRNHTIQITPNFREASAPSPSSSSSPSPSASNHVQNDHNSSQQLLSQIWQRSGGCPDGTIPIRRIQRRDLLRATGLEHFGKKPANSYHSTNDEKGSVIINGTRVELGPQVNRSVSKRYVLDSLDNHFSF</sequence>
<feature type="domain" description="Neprosin activation peptide" evidence="3">
    <location>
        <begin position="54"/>
        <end position="169"/>
    </location>
</feature>
<evidence type="ECO:0000256" key="1">
    <source>
        <dbReference type="SAM" id="MobiDB-lite"/>
    </source>
</evidence>
<dbReference type="OrthoDB" id="1858978at2759"/>
<dbReference type="InterPro" id="IPR053168">
    <property type="entry name" value="Glutamic_endopeptidase"/>
</dbReference>
<evidence type="ECO:0000259" key="3">
    <source>
        <dbReference type="Pfam" id="PF14365"/>
    </source>
</evidence>
<gene>
    <name evidence="4" type="ORF">D8674_032562</name>
</gene>
<proteinExistence type="predicted"/>